<keyword evidence="1" id="KW-0812">Transmembrane</keyword>
<dbReference type="Proteomes" id="UP000518266">
    <property type="component" value="Unassembled WGS sequence"/>
</dbReference>
<keyword evidence="3" id="KW-1185">Reference proteome</keyword>
<reference evidence="2 3" key="1">
    <citation type="submission" date="2020-03" db="EMBL/GenBank/DDBJ databases">
        <title>Dissostichus mawsoni Genome sequencing and assembly.</title>
        <authorList>
            <person name="Park H."/>
        </authorList>
    </citation>
    <scope>NUCLEOTIDE SEQUENCE [LARGE SCALE GENOMIC DNA]</scope>
    <source>
        <strain evidence="2">DM0001</strain>
        <tissue evidence="2">Muscle</tissue>
    </source>
</reference>
<protein>
    <submittedName>
        <fullName evidence="2">Uncharacterized protein</fullName>
    </submittedName>
</protein>
<evidence type="ECO:0000313" key="3">
    <source>
        <dbReference type="Proteomes" id="UP000518266"/>
    </source>
</evidence>
<dbReference type="AlphaFoldDB" id="A0A7J5XC06"/>
<organism evidence="2 3">
    <name type="scientific">Dissostichus mawsoni</name>
    <name type="common">Antarctic cod</name>
    <dbReference type="NCBI Taxonomy" id="36200"/>
    <lineage>
        <taxon>Eukaryota</taxon>
        <taxon>Metazoa</taxon>
        <taxon>Chordata</taxon>
        <taxon>Craniata</taxon>
        <taxon>Vertebrata</taxon>
        <taxon>Euteleostomi</taxon>
        <taxon>Actinopterygii</taxon>
        <taxon>Neopterygii</taxon>
        <taxon>Teleostei</taxon>
        <taxon>Neoteleostei</taxon>
        <taxon>Acanthomorphata</taxon>
        <taxon>Eupercaria</taxon>
        <taxon>Perciformes</taxon>
        <taxon>Notothenioidei</taxon>
        <taxon>Nototheniidae</taxon>
        <taxon>Dissostichus</taxon>
    </lineage>
</organism>
<feature type="transmembrane region" description="Helical" evidence="1">
    <location>
        <begin position="36"/>
        <end position="59"/>
    </location>
</feature>
<accession>A0A7J5XC06</accession>
<gene>
    <name evidence="2" type="ORF">F7725_025567</name>
</gene>
<keyword evidence="1" id="KW-1133">Transmembrane helix</keyword>
<proteinExistence type="predicted"/>
<keyword evidence="1" id="KW-0472">Membrane</keyword>
<comment type="caution">
    <text evidence="2">The sequence shown here is derived from an EMBL/GenBank/DDBJ whole genome shotgun (WGS) entry which is preliminary data.</text>
</comment>
<evidence type="ECO:0000256" key="1">
    <source>
        <dbReference type="SAM" id="Phobius"/>
    </source>
</evidence>
<name>A0A7J5XC06_DISMA</name>
<dbReference type="EMBL" id="JAAKFY010000026">
    <property type="protein sequence ID" value="KAF3834363.1"/>
    <property type="molecule type" value="Genomic_DNA"/>
</dbReference>
<sequence>MGANGPPETLLFFCCFFKPLSLSDSLLLFVDGKNGAISGVCVCDVCFLSFFLRLSLFVLNHNGTTTERNEKRRTSWQYFSHFSFISPALDFCPATSPLRGATLSGTLFLLKKKKLHKKGEKETTEALSCTSFCKNPQKKAALQREALGGRTALERFQETFIFASV</sequence>
<evidence type="ECO:0000313" key="2">
    <source>
        <dbReference type="EMBL" id="KAF3834363.1"/>
    </source>
</evidence>